<dbReference type="InterPro" id="IPR051048">
    <property type="entry name" value="Peptidase_S8/S53_subtilisin"/>
</dbReference>
<keyword evidence="4 6" id="KW-0720">Serine protease</keyword>
<dbReference type="PROSITE" id="PS00137">
    <property type="entry name" value="SUBTILASE_HIS"/>
    <property type="match status" value="1"/>
</dbReference>
<protein>
    <submittedName>
        <fullName evidence="11">Peptidase F</fullName>
    </submittedName>
</protein>
<reference evidence="11" key="1">
    <citation type="journal article" date="2016" name="Appl. Environ. Microbiol.">
        <title>Maturation of Fibrinolytic Bacillopeptidase F Involves both Hetero- and Autocatalytic Processes.</title>
        <authorList>
            <person name="Meng D."/>
            <person name="Dai M."/>
            <person name="Xu B.L."/>
            <person name="Zhao Z.S."/>
            <person name="Liang X."/>
            <person name="Wang M."/>
            <person name="Tang X.F."/>
            <person name="Tang B."/>
        </authorList>
    </citation>
    <scope>NUCLEOTIDE SEQUENCE</scope>
    <source>
        <strain evidence="11">LZW</strain>
    </source>
</reference>
<evidence type="ECO:0000256" key="7">
    <source>
        <dbReference type="SAM" id="MobiDB-lite"/>
    </source>
</evidence>
<dbReference type="GO" id="GO:0006508">
    <property type="term" value="P:proteolysis"/>
    <property type="evidence" value="ECO:0007669"/>
    <property type="project" value="UniProtKB-KW"/>
</dbReference>
<dbReference type="InterPro" id="IPR033857">
    <property type="entry name" value="Bacillopeptidase_F"/>
</dbReference>
<evidence type="ECO:0000256" key="5">
    <source>
        <dbReference type="PIRSR" id="PIRSR015477-1"/>
    </source>
</evidence>
<dbReference type="Pfam" id="PF13620">
    <property type="entry name" value="CarboxypepD_reg"/>
    <property type="match status" value="1"/>
</dbReference>
<dbReference type="InterPro" id="IPR013783">
    <property type="entry name" value="Ig-like_fold"/>
</dbReference>
<evidence type="ECO:0000259" key="9">
    <source>
        <dbReference type="Pfam" id="PF00082"/>
    </source>
</evidence>
<dbReference type="Pfam" id="PF13715">
    <property type="entry name" value="CarbopepD_reg_2"/>
    <property type="match status" value="1"/>
</dbReference>
<evidence type="ECO:0000259" key="10">
    <source>
        <dbReference type="Pfam" id="PF05922"/>
    </source>
</evidence>
<feature type="signal peptide" evidence="8">
    <location>
        <begin position="1"/>
        <end position="32"/>
    </location>
</feature>
<proteinExistence type="inferred from homology"/>
<dbReference type="Pfam" id="PF09136">
    <property type="entry name" value="Glucodextran_B"/>
    <property type="match status" value="2"/>
</dbReference>
<dbReference type="Gene3D" id="2.60.120.200">
    <property type="match status" value="1"/>
</dbReference>
<dbReference type="InterPro" id="IPR015500">
    <property type="entry name" value="Peptidase_S8_subtilisin-rel"/>
</dbReference>
<feature type="domain" description="Inhibitor I9" evidence="10">
    <location>
        <begin position="71"/>
        <end position="179"/>
    </location>
</feature>
<evidence type="ECO:0000256" key="3">
    <source>
        <dbReference type="ARBA" id="ARBA00022801"/>
    </source>
</evidence>
<dbReference type="PRINTS" id="PR00723">
    <property type="entry name" value="SUBTILISIN"/>
</dbReference>
<dbReference type="PROSITE" id="PS51892">
    <property type="entry name" value="SUBTILASE"/>
    <property type="match status" value="1"/>
</dbReference>
<dbReference type="SUPFAM" id="SSF49464">
    <property type="entry name" value="Carboxypeptidase regulatory domain-like"/>
    <property type="match status" value="2"/>
</dbReference>
<dbReference type="Pfam" id="PF00082">
    <property type="entry name" value="Peptidase_S8"/>
    <property type="match status" value="1"/>
</dbReference>
<comment type="similarity">
    <text evidence="1 6">Belongs to the peptidase S8 family.</text>
</comment>
<evidence type="ECO:0000256" key="8">
    <source>
        <dbReference type="SAM" id="SignalP"/>
    </source>
</evidence>
<dbReference type="Gene3D" id="2.60.40.1120">
    <property type="entry name" value="Carboxypeptidase-like, regulatory domain"/>
    <property type="match status" value="2"/>
</dbReference>
<dbReference type="GO" id="GO:0004252">
    <property type="term" value="F:serine-type endopeptidase activity"/>
    <property type="evidence" value="ECO:0007669"/>
    <property type="project" value="UniProtKB-UniRule"/>
</dbReference>
<organism evidence="11">
    <name type="scientific">Bacillus subtilis</name>
    <dbReference type="NCBI Taxonomy" id="1423"/>
    <lineage>
        <taxon>Bacteria</taxon>
        <taxon>Bacillati</taxon>
        <taxon>Bacillota</taxon>
        <taxon>Bacilli</taxon>
        <taxon>Bacillales</taxon>
        <taxon>Bacillaceae</taxon>
        <taxon>Bacillus</taxon>
    </lineage>
</organism>
<dbReference type="InterPro" id="IPR008969">
    <property type="entry name" value="CarboxyPept-like_regulatory"/>
</dbReference>
<dbReference type="PANTHER" id="PTHR43399:SF4">
    <property type="entry name" value="CELL WALL-ASSOCIATED PROTEASE"/>
    <property type="match status" value="1"/>
</dbReference>
<evidence type="ECO:0000256" key="4">
    <source>
        <dbReference type="ARBA" id="ARBA00022825"/>
    </source>
</evidence>
<feature type="domain" description="Peptidase S8/S53" evidence="9">
    <location>
        <begin position="220"/>
        <end position="506"/>
    </location>
</feature>
<dbReference type="InterPro" id="IPR013320">
    <property type="entry name" value="ConA-like_dom_sf"/>
</dbReference>
<dbReference type="InterPro" id="IPR022398">
    <property type="entry name" value="Peptidase_S8_His-AS"/>
</dbReference>
<keyword evidence="8" id="KW-0732">Signal</keyword>
<dbReference type="Gene3D" id="2.60.40.10">
    <property type="entry name" value="Immunoglobulins"/>
    <property type="match status" value="2"/>
</dbReference>
<keyword evidence="3 6" id="KW-0378">Hydrolase</keyword>
<dbReference type="CDD" id="cd07481">
    <property type="entry name" value="Peptidases_S8_BacillopeptidaseF-like"/>
    <property type="match status" value="1"/>
</dbReference>
<dbReference type="InterPro" id="IPR023828">
    <property type="entry name" value="Peptidase_S8_Ser-AS"/>
</dbReference>
<feature type="compositionally biased region" description="Basic residues" evidence="7">
    <location>
        <begin position="810"/>
        <end position="823"/>
    </location>
</feature>
<feature type="active site" description="Charge relay system" evidence="5 6">
    <location>
        <position position="454"/>
    </location>
</feature>
<feature type="active site" description="Charge relay system" evidence="5 6">
    <location>
        <position position="276"/>
    </location>
</feature>
<dbReference type="InterPro" id="IPR012103">
    <property type="entry name" value="Pept_S8A_Bpr"/>
</dbReference>
<evidence type="ECO:0000256" key="6">
    <source>
        <dbReference type="PROSITE-ProRule" id="PRU01240"/>
    </source>
</evidence>
<dbReference type="Pfam" id="PF20773">
    <property type="entry name" value="InhA-like_MAM"/>
    <property type="match status" value="1"/>
</dbReference>
<dbReference type="Gene3D" id="3.40.50.200">
    <property type="entry name" value="Peptidase S8/S53 domain"/>
    <property type="match status" value="1"/>
</dbReference>
<evidence type="ECO:0000256" key="1">
    <source>
        <dbReference type="ARBA" id="ARBA00011073"/>
    </source>
</evidence>
<dbReference type="PROSITE" id="PS00138">
    <property type="entry name" value="SUBTILASE_SER"/>
    <property type="match status" value="1"/>
</dbReference>
<keyword evidence="2 6" id="KW-0645">Protease</keyword>
<dbReference type="PIRSF" id="PIRSF015477">
    <property type="entry name" value="Bpr"/>
    <property type="match status" value="1"/>
</dbReference>
<feature type="chain" id="PRO_5005796751" evidence="8">
    <location>
        <begin position="33"/>
        <end position="1435"/>
    </location>
</feature>
<dbReference type="FunFam" id="3.40.50.200:FF:000043">
    <property type="entry name" value="Peptidase S8"/>
    <property type="match status" value="1"/>
</dbReference>
<evidence type="ECO:0000313" key="11">
    <source>
        <dbReference type="EMBL" id="ALD59829.1"/>
    </source>
</evidence>
<dbReference type="InterPro" id="IPR000209">
    <property type="entry name" value="Peptidase_S8/S53_dom"/>
</dbReference>
<evidence type="ECO:0000256" key="2">
    <source>
        <dbReference type="ARBA" id="ARBA00022670"/>
    </source>
</evidence>
<sequence length="1435" mass="154973">MKMRKKTKNRLISSVLSTVVISSLLFPGAAGASSKVTSPSVKKELQSAESIQNKISSSLKKSFKKKEKTTFLIKFKDQANTEKAAKAAVKKAKSKKLSAAKTEYQKRSAVVSSLKVTADESQQDVLKYLNTQKDKGNADQIHSYYVVNGIAVHASKEVMEKVAQFPEVEKVLPNEKRQLFKSSSPFNMKKAQKAVKATDGVEWNVDQIDAPKAWALGYDGTGTVVASIDTGVEWNHPALKEKYRGYNPENPNEPENEMNWYDAVAGEASPYDDLAHGTHVTGTMVGSEPDGTNQIGVAPGAKWIAVKAFSEDGGTDADILEAGEWVLAPKDAEGNPHPEMAPDVVNNSWGGGSGLDEWYRDMVNAWRAADIFPEFSAGNTDLFIPGGPGSIANPANYPESFATGATDINKKLADFSLQGPSPYDEIKPEISAPGVNIRSSVPGQTYEDGWDGTSMAGPHVSAVAALLKQANASLSVDEMEDILTSTAEPLTDSTFPDSPNNGYGHGLVNAFDAVSAVTDGLGKAEGQVSVVGDDQEPPVYQHEKVTEAYEGGSLPLTLTAEDNVSVTSVKLSYKLDQGEWTEITAKRISGDHQKGTYQAEIPDIKGTKLSYKWMIHDFGGHVVSSDVYDVTVKPSITAGYKQDFETAPGGWVASGTNNNWEWGVPSTGPNTAASGEKVYGTNLTGNYANSANMNLVMPPIKAPDSGSLFLQFKSWHNLEDDFDYGYVFVLPEGEKNWEQAGVYNGKTSSWTDEEIDLSAYKGQNIQVMFNLQSDESIAKEGWYIDDVVLSDKSAGKTVKKNKLGVEKPSGKQKKKPVNPKKAKPSANTAVKHQNKAIQPQVLPLRAQVSVVETGKSTYSDQSTGQYTLKHKAGDYTLMAEAYGYQSKTQKVSLKTDQTTQANFTLEEMKKGTLKGTVINKTTGEPVKGASVYVVEDAAVEPAMTNDKGEYTLEAYEGAYTIKVAAPGYYSDEFSVELKGDVTKETALKPFVGYPGEIAYDDGTAENANSYFAAGNGWAVKMTLADGKDKGMLTGGLFRFWDTEFPDPGGTEFKVEVYDATGKDGAPGKKIAGPFNAEALRNGEWTKVDLSSKGIMVDRDFYLVYIQSKPDPYSPGLAMDETGQNSGRNWQYIDGKWQPGDKADGNYMIRALVDYEAAVPEIISPTDKSYTNKENVTVKGKASPSTTVHIYNDEKEAGETKTAADGTFQTGITLNKGENELTATASTDNGTTDASSPITVTLDQEKPELTLDTPKDGGKTNKETLTVKGAVSDDNLKDVKVNGKKATITDGSYSARILLENGSNEIKVIATDLAGNKTTKKAVIDVNFDKPVISGLIPGEDKNLKAGESVKIAFSSAEDLDATFIIRMPLTNARASVQNATELPLREISPGRYEGYWTATSSIKAKGAKVEVIVRDDYGNETRKTANGKLNINTEN</sequence>
<name>A0A0M4K3Z2_BACIU</name>
<feature type="region of interest" description="Disordered" evidence="7">
    <location>
        <begin position="803"/>
        <end position="829"/>
    </location>
</feature>
<dbReference type="InterPro" id="IPR036852">
    <property type="entry name" value="Peptidase_S8/S53_dom_sf"/>
</dbReference>
<dbReference type="PANTHER" id="PTHR43399">
    <property type="entry name" value="SUBTILISIN-RELATED"/>
    <property type="match status" value="1"/>
</dbReference>
<dbReference type="SUPFAM" id="SSF52743">
    <property type="entry name" value="Subtilisin-like"/>
    <property type="match status" value="1"/>
</dbReference>
<accession>A0A0M4K3Z2</accession>
<dbReference type="EMBL" id="KT259045">
    <property type="protein sequence ID" value="ALD59829.1"/>
    <property type="molecule type" value="Genomic_DNA"/>
</dbReference>
<dbReference type="Pfam" id="PF05922">
    <property type="entry name" value="Inhibitor_I9"/>
    <property type="match status" value="1"/>
</dbReference>
<dbReference type="InterPro" id="IPR010259">
    <property type="entry name" value="S8pro/Inhibitor_I9"/>
</dbReference>
<feature type="active site" description="Charge relay system" evidence="5 6">
    <location>
        <position position="229"/>
    </location>
</feature>
<dbReference type="SUPFAM" id="SSF49899">
    <property type="entry name" value="Concanavalin A-like lectins/glucanases"/>
    <property type="match status" value="1"/>
</dbReference>